<dbReference type="Proteomes" id="UP000001554">
    <property type="component" value="Chromosome 5"/>
</dbReference>
<dbReference type="GeneID" id="118416045"/>
<keyword evidence="8" id="KW-0233">DNA recombination</keyword>
<keyword evidence="9" id="KW-0234">DNA repair</keyword>
<evidence type="ECO:0000256" key="1">
    <source>
        <dbReference type="ARBA" id="ARBA00004123"/>
    </source>
</evidence>
<evidence type="ECO:0000256" key="5">
    <source>
        <dbReference type="ARBA" id="ARBA00022763"/>
    </source>
</evidence>
<evidence type="ECO:0000313" key="16">
    <source>
        <dbReference type="RefSeq" id="XP_035676992.1"/>
    </source>
</evidence>
<dbReference type="PANTHER" id="PTHR23240:SF8">
    <property type="entry name" value="PROTEIN ARTEMIS"/>
    <property type="match status" value="1"/>
</dbReference>
<name>A0A9J7L6M0_BRAFL</name>
<keyword evidence="7" id="KW-0269">Exonuclease</keyword>
<dbReference type="GO" id="GO:0006310">
    <property type="term" value="P:DNA recombination"/>
    <property type="evidence" value="ECO:0007669"/>
    <property type="project" value="UniProtKB-KW"/>
</dbReference>
<feature type="region of interest" description="Disordered" evidence="13">
    <location>
        <begin position="410"/>
        <end position="542"/>
    </location>
</feature>
<dbReference type="RefSeq" id="XP_035676992.1">
    <property type="nucleotide sequence ID" value="XM_035821099.1"/>
</dbReference>
<organism evidence="15 16">
    <name type="scientific">Branchiostoma floridae</name>
    <name type="common">Florida lancelet</name>
    <name type="synonym">Amphioxus</name>
    <dbReference type="NCBI Taxonomy" id="7739"/>
    <lineage>
        <taxon>Eukaryota</taxon>
        <taxon>Metazoa</taxon>
        <taxon>Chordata</taxon>
        <taxon>Cephalochordata</taxon>
        <taxon>Leptocardii</taxon>
        <taxon>Amphioxiformes</taxon>
        <taxon>Branchiostomatidae</taxon>
        <taxon>Branchiostoma</taxon>
    </lineage>
</organism>
<dbReference type="Gene3D" id="3.60.15.10">
    <property type="entry name" value="Ribonuclease Z/Hydroxyacylglutathione hydrolase-like"/>
    <property type="match status" value="1"/>
</dbReference>
<dbReference type="GO" id="GO:0004519">
    <property type="term" value="F:endonuclease activity"/>
    <property type="evidence" value="ECO:0007669"/>
    <property type="project" value="UniProtKB-KW"/>
</dbReference>
<dbReference type="InterPro" id="IPR011084">
    <property type="entry name" value="DRMBL"/>
</dbReference>
<gene>
    <name evidence="16" type="primary">LOC118416045</name>
</gene>
<feature type="compositionally biased region" description="Basic and acidic residues" evidence="13">
    <location>
        <begin position="437"/>
        <end position="447"/>
    </location>
</feature>
<reference evidence="15" key="1">
    <citation type="journal article" date="2020" name="Nat. Ecol. Evol.">
        <title>Deeply conserved synteny resolves early events in vertebrate evolution.</title>
        <authorList>
            <person name="Simakov O."/>
            <person name="Marletaz F."/>
            <person name="Yue J.X."/>
            <person name="O'Connell B."/>
            <person name="Jenkins J."/>
            <person name="Brandt A."/>
            <person name="Calef R."/>
            <person name="Tung C.H."/>
            <person name="Huang T.K."/>
            <person name="Schmutz J."/>
            <person name="Satoh N."/>
            <person name="Yu J.K."/>
            <person name="Putnam N.H."/>
            <person name="Green R.E."/>
            <person name="Rokhsar D.S."/>
        </authorList>
    </citation>
    <scope>NUCLEOTIDE SEQUENCE [LARGE SCALE GENOMIC DNA]</scope>
    <source>
        <strain evidence="15">S238N-H82</strain>
    </source>
</reference>
<keyword evidence="10" id="KW-0539">Nucleus</keyword>
<keyword evidence="6" id="KW-0378">Hydrolase</keyword>
<proteinExistence type="inferred from homology"/>
<feature type="compositionally biased region" description="Polar residues" evidence="13">
    <location>
        <begin position="619"/>
        <end position="658"/>
    </location>
</feature>
<feature type="compositionally biased region" description="Basic and acidic residues" evidence="13">
    <location>
        <begin position="528"/>
        <end position="542"/>
    </location>
</feature>
<dbReference type="Pfam" id="PF07522">
    <property type="entry name" value="DRMBL"/>
    <property type="match status" value="1"/>
</dbReference>
<keyword evidence="15" id="KW-1185">Reference proteome</keyword>
<protein>
    <recommendedName>
        <fullName evidence="11">Protein artemis</fullName>
    </recommendedName>
    <alternativeName>
        <fullName evidence="12">DNA cross-link repair 1C protein</fullName>
    </alternativeName>
</protein>
<evidence type="ECO:0000256" key="3">
    <source>
        <dbReference type="ARBA" id="ARBA00022722"/>
    </source>
</evidence>
<dbReference type="PANTHER" id="PTHR23240">
    <property type="entry name" value="DNA CROSS-LINK REPAIR PROTEIN PSO2/SNM1-RELATED"/>
    <property type="match status" value="1"/>
</dbReference>
<comment type="subcellular location">
    <subcellularLocation>
        <location evidence="1">Nucleus</location>
    </subcellularLocation>
</comment>
<feature type="compositionally biased region" description="Basic and acidic residues" evidence="13">
    <location>
        <begin position="480"/>
        <end position="494"/>
    </location>
</feature>
<evidence type="ECO:0000256" key="4">
    <source>
        <dbReference type="ARBA" id="ARBA00022759"/>
    </source>
</evidence>
<sequence length="717" mass="79804">MHFLLTLLDGAQKRFDGENLESWAFFLSHAHRDHMVGLDNPGFLSRLKASLKTRLYCSDITKALLLTEKQFKPLEPYIETVTVDTPTSLTVTDEITGKEHSLLVTLLQAGHCPGSVMFLFEGSEGTVLYTGDFRLPVGGAAQFQHLHQGDRLKNIQSLYVDTTFLVPEAKYIPSREDCCTALINVVQSWISRGAHYVVRLNCKAKYGYEYLFIELCRRFDMKVHVNNPSIYQAIPEIFQCLTSDPSETQIHACRWLERYQKGRHPLPCKYRPPPPHELEVMSVTPSTMWFTAYAGPGDVIRKGSRHHHRVCFSFHSSYTEIRDFVGYIRPKTVHANVAPVGTTLEEAEDRLRDLTRSVQPESTLVSYQPLGSLRLQRAALKRKQQEVVHKDDENLFSDDDDTPPLQKRKIFISTKPQIPVEANTSTNGADPISVTNGKDEITTEAQKDTAVFVASKTGKKGEKSLNPTQGMEGNIAKPDNGVDNRCEKSDPKQSDDEEEEDYGPKTGSQPSYISEGEEEEEEMGEGEQISKDKNAALEENHEHILSQTGLAYTDLKKSQFGKDEVGDMQLENEAFEVNGTKEPSHSLTKEPKETSHSNIGQGDALVPCIDLTEHDDGHQGTSLSQQSVESTPSVILCSNSSHHTDNQELPLSQGSSRSVVSCPLTPTLSDSQGSSDFDIDSTPGTHKPCASDLVTLHRQLAEGVTPTLKTAKKSIEF</sequence>
<evidence type="ECO:0000259" key="14">
    <source>
        <dbReference type="Pfam" id="PF07522"/>
    </source>
</evidence>
<evidence type="ECO:0000256" key="8">
    <source>
        <dbReference type="ARBA" id="ARBA00023172"/>
    </source>
</evidence>
<dbReference type="GO" id="GO:0006281">
    <property type="term" value="P:DNA repair"/>
    <property type="evidence" value="ECO:0007669"/>
    <property type="project" value="UniProtKB-KW"/>
</dbReference>
<evidence type="ECO:0000256" key="9">
    <source>
        <dbReference type="ARBA" id="ARBA00023204"/>
    </source>
</evidence>
<feature type="compositionally biased region" description="Basic and acidic residues" evidence="13">
    <location>
        <begin position="582"/>
        <end position="595"/>
    </location>
</feature>
<dbReference type="SUPFAM" id="SSF56281">
    <property type="entry name" value="Metallo-hydrolase/oxidoreductase"/>
    <property type="match status" value="1"/>
</dbReference>
<dbReference type="GO" id="GO:0004527">
    <property type="term" value="F:exonuclease activity"/>
    <property type="evidence" value="ECO:0007669"/>
    <property type="project" value="UniProtKB-KW"/>
</dbReference>
<evidence type="ECO:0000256" key="12">
    <source>
        <dbReference type="ARBA" id="ARBA00042677"/>
    </source>
</evidence>
<keyword evidence="4" id="KW-0255">Endonuclease</keyword>
<comment type="similarity">
    <text evidence="2">Belongs to the DNA repair metallo-beta-lactamase (DRMBL) family.</text>
</comment>
<evidence type="ECO:0000256" key="6">
    <source>
        <dbReference type="ARBA" id="ARBA00022801"/>
    </source>
</evidence>
<evidence type="ECO:0000256" key="2">
    <source>
        <dbReference type="ARBA" id="ARBA00010304"/>
    </source>
</evidence>
<evidence type="ECO:0000256" key="7">
    <source>
        <dbReference type="ARBA" id="ARBA00022839"/>
    </source>
</evidence>
<accession>A0A9J7L6M0</accession>
<dbReference type="Gene3D" id="3.40.50.12650">
    <property type="match status" value="1"/>
</dbReference>
<dbReference type="GO" id="GO:0005634">
    <property type="term" value="C:nucleus"/>
    <property type="evidence" value="ECO:0007669"/>
    <property type="project" value="UniProtKB-SubCell"/>
</dbReference>
<evidence type="ECO:0000256" key="13">
    <source>
        <dbReference type="SAM" id="MobiDB-lite"/>
    </source>
</evidence>
<dbReference type="FunFam" id="3.40.50.12650:FF:000002">
    <property type="entry name" value="DNA cross-link repair 1C"/>
    <property type="match status" value="1"/>
</dbReference>
<evidence type="ECO:0000256" key="11">
    <source>
        <dbReference type="ARBA" id="ARBA00039759"/>
    </source>
</evidence>
<reference evidence="16" key="2">
    <citation type="submission" date="2025-08" db="UniProtKB">
        <authorList>
            <consortium name="RefSeq"/>
        </authorList>
    </citation>
    <scope>IDENTIFICATION</scope>
    <source>
        <strain evidence="16">S238N-H82</strain>
        <tissue evidence="16">Testes</tissue>
    </source>
</reference>
<keyword evidence="3" id="KW-0540">Nuclease</keyword>
<dbReference type="AlphaFoldDB" id="A0A9J7L6M0"/>
<evidence type="ECO:0000313" key="15">
    <source>
        <dbReference type="Proteomes" id="UP000001554"/>
    </source>
</evidence>
<dbReference type="FunFam" id="3.60.15.10:FF:000018">
    <property type="entry name" value="DNA cross-link repair 1C"/>
    <property type="match status" value="1"/>
</dbReference>
<keyword evidence="5" id="KW-0227">DNA damage</keyword>
<evidence type="ECO:0000256" key="10">
    <source>
        <dbReference type="ARBA" id="ARBA00023242"/>
    </source>
</evidence>
<feature type="domain" description="DNA repair metallo-beta-lactamase" evidence="14">
    <location>
        <begin position="236"/>
        <end position="339"/>
    </location>
</feature>
<feature type="compositionally biased region" description="Acidic residues" evidence="13">
    <location>
        <begin position="515"/>
        <end position="525"/>
    </location>
</feature>
<dbReference type="InterPro" id="IPR036866">
    <property type="entry name" value="RibonucZ/Hydroxyglut_hydro"/>
</dbReference>
<feature type="compositionally biased region" description="Polar residues" evidence="13">
    <location>
        <begin position="422"/>
        <end position="436"/>
    </location>
</feature>
<feature type="region of interest" description="Disordered" evidence="13">
    <location>
        <begin position="574"/>
        <end position="658"/>
    </location>
</feature>